<gene>
    <name evidence="1" type="ORF">BpHYR1_041256</name>
</gene>
<protein>
    <submittedName>
        <fullName evidence="1">Uncharacterized protein</fullName>
    </submittedName>
</protein>
<accession>A0A3M7PCV9</accession>
<dbReference type="AlphaFoldDB" id="A0A3M7PCV9"/>
<organism evidence="1 2">
    <name type="scientific">Brachionus plicatilis</name>
    <name type="common">Marine rotifer</name>
    <name type="synonym">Brachionus muelleri</name>
    <dbReference type="NCBI Taxonomy" id="10195"/>
    <lineage>
        <taxon>Eukaryota</taxon>
        <taxon>Metazoa</taxon>
        <taxon>Spiralia</taxon>
        <taxon>Gnathifera</taxon>
        <taxon>Rotifera</taxon>
        <taxon>Eurotatoria</taxon>
        <taxon>Monogononta</taxon>
        <taxon>Pseudotrocha</taxon>
        <taxon>Ploima</taxon>
        <taxon>Brachionidae</taxon>
        <taxon>Brachionus</taxon>
    </lineage>
</organism>
<dbReference type="EMBL" id="REGN01011817">
    <property type="protein sequence ID" value="RMZ96878.1"/>
    <property type="molecule type" value="Genomic_DNA"/>
</dbReference>
<comment type="caution">
    <text evidence="1">The sequence shown here is derived from an EMBL/GenBank/DDBJ whole genome shotgun (WGS) entry which is preliminary data.</text>
</comment>
<reference evidence="1 2" key="1">
    <citation type="journal article" date="2018" name="Sci. Rep.">
        <title>Genomic signatures of local adaptation to the degree of environmental predictability in rotifers.</title>
        <authorList>
            <person name="Franch-Gras L."/>
            <person name="Hahn C."/>
            <person name="Garcia-Roger E.M."/>
            <person name="Carmona M.J."/>
            <person name="Serra M."/>
            <person name="Gomez A."/>
        </authorList>
    </citation>
    <scope>NUCLEOTIDE SEQUENCE [LARGE SCALE GENOMIC DNA]</scope>
    <source>
        <strain evidence="1">HYR1</strain>
    </source>
</reference>
<evidence type="ECO:0000313" key="1">
    <source>
        <dbReference type="EMBL" id="RMZ96878.1"/>
    </source>
</evidence>
<dbReference type="Proteomes" id="UP000276133">
    <property type="component" value="Unassembled WGS sequence"/>
</dbReference>
<name>A0A3M7PCV9_BRAPC</name>
<proteinExistence type="predicted"/>
<sequence>MLDVFSISITNHPKMRHLVKKEVNQKNNLRQRLWRIQRFFIKSSIMEKNTKNMRLLKYFSNNFGKNELIRLE</sequence>
<keyword evidence="2" id="KW-1185">Reference proteome</keyword>
<evidence type="ECO:0000313" key="2">
    <source>
        <dbReference type="Proteomes" id="UP000276133"/>
    </source>
</evidence>